<dbReference type="InterPro" id="IPR011992">
    <property type="entry name" value="EF-hand-dom_pair"/>
</dbReference>
<dbReference type="EMBL" id="CP045562">
    <property type="protein sequence ID" value="QFX92679.1"/>
    <property type="molecule type" value="Genomic_DNA"/>
</dbReference>
<dbReference type="InterPro" id="IPR029491">
    <property type="entry name" value="Helicase_HTH"/>
</dbReference>
<name>A0AAE6P0L3_9LACO</name>
<dbReference type="SUPFAM" id="SSF47473">
    <property type="entry name" value="EF-hand"/>
    <property type="match status" value="1"/>
</dbReference>
<evidence type="ECO:0000313" key="3">
    <source>
        <dbReference type="Proteomes" id="UP000327194"/>
    </source>
</evidence>
<organism evidence="2 3">
    <name type="scientific">Fructilactobacillus fructivorans</name>
    <dbReference type="NCBI Taxonomy" id="1614"/>
    <lineage>
        <taxon>Bacteria</taxon>
        <taxon>Bacillati</taxon>
        <taxon>Bacillota</taxon>
        <taxon>Bacilli</taxon>
        <taxon>Lactobacillales</taxon>
        <taxon>Lactobacillaceae</taxon>
        <taxon>Fructilactobacillus</taxon>
    </lineage>
</organism>
<evidence type="ECO:0000259" key="1">
    <source>
        <dbReference type="PROSITE" id="PS50222"/>
    </source>
</evidence>
<dbReference type="PROSITE" id="PS50222">
    <property type="entry name" value="EF_HAND_2"/>
    <property type="match status" value="1"/>
</dbReference>
<feature type="domain" description="EF-hand" evidence="1">
    <location>
        <begin position="148"/>
        <end position="183"/>
    </location>
</feature>
<reference evidence="2 3" key="1">
    <citation type="submission" date="2019-10" db="EMBL/GenBank/DDBJ databases">
        <title>Genome sequencing of Lactobacillus fructivorans.</title>
        <authorList>
            <person name="Kim K."/>
        </authorList>
    </citation>
    <scope>NUCLEOTIDE SEQUENCE [LARGE SCALE GENOMIC DNA]</scope>
    <source>
        <strain evidence="2 3">LF543</strain>
    </source>
</reference>
<proteinExistence type="predicted"/>
<evidence type="ECO:0000313" key="2">
    <source>
        <dbReference type="EMBL" id="QFX92679.1"/>
    </source>
</evidence>
<dbReference type="Pfam" id="PF14493">
    <property type="entry name" value="HTH_40"/>
    <property type="match status" value="1"/>
</dbReference>
<dbReference type="GO" id="GO:0005509">
    <property type="term" value="F:calcium ion binding"/>
    <property type="evidence" value="ECO:0007669"/>
    <property type="project" value="InterPro"/>
</dbReference>
<sequence>MEMINNTNGALCLLVFSSHQKRRVRLIENLLTGKKTVATLYWAMRYQLLDLLGVGRYFNINQLEINPLVQNGLIMRTDNDQVHLTAAGKQAKEELIQEINGSDLSFALHTFQKIDLNNFKQRFQLLVQVLSERVHHVRQYYPINVDGTNKAFIKKYYRQIDRDQAGALLKDELNQFLSSLEFDRANLFAQELVGFNTNGLTMQQIAANLNQSLFKTALDDLINYAKLVSFISHRDHSIIAPLLNGLSKHSVSTSAEETFTEYQQLRDLKQVEKRRKLRESTVLEHLLEVAIYTPLAGFPYRDFVSYDLENKIIRHLSGIPVDEWDYRQLSDFLSNHLSFFQFRLLEIKRTKQDVK</sequence>
<dbReference type="KEGG" id="lfv:LF543_03505"/>
<accession>A0AAE6P0L3</accession>
<dbReference type="Proteomes" id="UP000327194">
    <property type="component" value="Chromosome"/>
</dbReference>
<dbReference type="AlphaFoldDB" id="A0AAE6P0L3"/>
<dbReference type="InterPro" id="IPR002048">
    <property type="entry name" value="EF_hand_dom"/>
</dbReference>
<protein>
    <recommendedName>
        <fullName evidence="1">EF-hand domain-containing protein</fullName>
    </recommendedName>
</protein>
<gene>
    <name evidence="2" type="ORF">LF543_03505</name>
</gene>